<dbReference type="InterPro" id="IPR027417">
    <property type="entry name" value="P-loop_NTPase"/>
</dbReference>
<evidence type="ECO:0000256" key="9">
    <source>
        <dbReference type="SAM" id="Phobius"/>
    </source>
</evidence>
<evidence type="ECO:0000256" key="2">
    <source>
        <dbReference type="ARBA" id="ARBA00022448"/>
    </source>
</evidence>
<evidence type="ECO:0000256" key="6">
    <source>
        <dbReference type="ARBA" id="ARBA00022840"/>
    </source>
</evidence>
<evidence type="ECO:0000256" key="5">
    <source>
        <dbReference type="ARBA" id="ARBA00022741"/>
    </source>
</evidence>
<keyword evidence="2" id="KW-0813">Transport</keyword>
<comment type="caution">
    <text evidence="12">The sequence shown here is derived from an EMBL/GenBank/DDBJ whole genome shotgun (WGS) entry which is preliminary data.</text>
</comment>
<dbReference type="Proteomes" id="UP000307943">
    <property type="component" value="Unassembled WGS sequence"/>
</dbReference>
<dbReference type="Pfam" id="PF00664">
    <property type="entry name" value="ABC_membrane"/>
    <property type="match status" value="1"/>
</dbReference>
<dbReference type="InterPro" id="IPR011527">
    <property type="entry name" value="ABC1_TM_dom"/>
</dbReference>
<dbReference type="SMART" id="SM00382">
    <property type="entry name" value="AAA"/>
    <property type="match status" value="1"/>
</dbReference>
<dbReference type="GO" id="GO:0005886">
    <property type="term" value="C:plasma membrane"/>
    <property type="evidence" value="ECO:0007669"/>
    <property type="project" value="UniProtKB-SubCell"/>
</dbReference>
<dbReference type="InterPro" id="IPR017871">
    <property type="entry name" value="ABC_transporter-like_CS"/>
</dbReference>
<feature type="transmembrane region" description="Helical" evidence="9">
    <location>
        <begin position="55"/>
        <end position="78"/>
    </location>
</feature>
<dbReference type="Pfam" id="PF00005">
    <property type="entry name" value="ABC_tran"/>
    <property type="match status" value="1"/>
</dbReference>
<evidence type="ECO:0000313" key="12">
    <source>
        <dbReference type="EMBL" id="TNJ62362.1"/>
    </source>
</evidence>
<feature type="domain" description="ABC transporter" evidence="10">
    <location>
        <begin position="334"/>
        <end position="567"/>
    </location>
</feature>
<organism evidence="12 13">
    <name type="scientific">Paenibacillus hemerocallicola</name>
    <dbReference type="NCBI Taxonomy" id="1172614"/>
    <lineage>
        <taxon>Bacteria</taxon>
        <taxon>Bacillati</taxon>
        <taxon>Bacillota</taxon>
        <taxon>Bacilli</taxon>
        <taxon>Bacillales</taxon>
        <taxon>Paenibacillaceae</taxon>
        <taxon>Paenibacillus</taxon>
    </lineage>
</organism>
<dbReference type="SUPFAM" id="SSF90123">
    <property type="entry name" value="ABC transporter transmembrane region"/>
    <property type="match status" value="1"/>
</dbReference>
<comment type="subcellular location">
    <subcellularLocation>
        <location evidence="1">Cell membrane</location>
        <topology evidence="1">Multi-pass membrane protein</topology>
    </subcellularLocation>
</comment>
<keyword evidence="7 9" id="KW-1133">Transmembrane helix</keyword>
<accession>A0A5C4SZX9</accession>
<evidence type="ECO:0000256" key="8">
    <source>
        <dbReference type="ARBA" id="ARBA00023136"/>
    </source>
</evidence>
<dbReference type="FunFam" id="3.40.50.300:FF:000221">
    <property type="entry name" value="Multidrug ABC transporter ATP-binding protein"/>
    <property type="match status" value="1"/>
</dbReference>
<dbReference type="GO" id="GO:0015421">
    <property type="term" value="F:ABC-type oligopeptide transporter activity"/>
    <property type="evidence" value="ECO:0007669"/>
    <property type="project" value="TreeGrafter"/>
</dbReference>
<gene>
    <name evidence="12" type="ORF">FE784_31235</name>
</gene>
<dbReference type="GO" id="GO:0016887">
    <property type="term" value="F:ATP hydrolysis activity"/>
    <property type="evidence" value="ECO:0007669"/>
    <property type="project" value="InterPro"/>
</dbReference>
<evidence type="ECO:0000256" key="1">
    <source>
        <dbReference type="ARBA" id="ARBA00004651"/>
    </source>
</evidence>
<evidence type="ECO:0000256" key="7">
    <source>
        <dbReference type="ARBA" id="ARBA00022989"/>
    </source>
</evidence>
<evidence type="ECO:0000256" key="4">
    <source>
        <dbReference type="ARBA" id="ARBA00022692"/>
    </source>
</evidence>
<dbReference type="InterPro" id="IPR039421">
    <property type="entry name" value="Type_1_exporter"/>
</dbReference>
<keyword evidence="6 12" id="KW-0067">ATP-binding</keyword>
<dbReference type="GO" id="GO:0005524">
    <property type="term" value="F:ATP binding"/>
    <property type="evidence" value="ECO:0007669"/>
    <property type="project" value="UniProtKB-KW"/>
</dbReference>
<dbReference type="EMBL" id="VDCQ01000061">
    <property type="protein sequence ID" value="TNJ62362.1"/>
    <property type="molecule type" value="Genomic_DNA"/>
</dbReference>
<dbReference type="PANTHER" id="PTHR43394:SF1">
    <property type="entry name" value="ATP-BINDING CASSETTE SUB-FAMILY B MEMBER 10, MITOCHONDRIAL"/>
    <property type="match status" value="1"/>
</dbReference>
<feature type="transmembrane region" description="Helical" evidence="9">
    <location>
        <begin position="278"/>
        <end position="299"/>
    </location>
</feature>
<sequence>MRTLLPFLKPYRISAAVALSLMLVELVVELCFPLLMAKLIDGAILRQDVGAALKWGGVMIGLALFGFAAGLVNSFYAADVAQGFAHDMRRALFGKLQSMAFSDFRAFSPSSLMTRLTGDINQIQNSVFLGLRVFVRAPLLIAGSMIMALTVDARLALYLVVVTPILVVVLGYTIRKGFRLFRLVQERLDKLNGLVRENLIGMRLIRAYVRGDHEKNRFAETNGDYMRRSTAALRLSEMTVPGLLLLMNASVLLILWFGSRSVTAYETEVGDVVAVLNYAIRITGAYAYLSMIITSLTIARAALSRSAEVLAAGSNEFGANGTAADGIPPDRADVLFEGVAFGYPDSEAAVLDGITFSVNDGETAVIMGATGAGKTSLLQLLPRLYEARRGTVRVGGTDIRDIELSVLRRQIGYVAQESTLFAGTIRDNLLWGREDASMEEVVEAAKLAQIHETIMQLPDAYEAVLEQKGANLSGGQRQRLSIARALLRKPKLLLLDDCTSALDARTESLLLAGLKTCGCTTLLVTQKAQAARWADTVLLLADGKLLAQGKHGELLARSETYRFIVESEREEAAHHA</sequence>
<dbReference type="PROSITE" id="PS50893">
    <property type="entry name" value="ABC_TRANSPORTER_2"/>
    <property type="match status" value="1"/>
</dbReference>
<keyword evidence="4 9" id="KW-0812">Transmembrane</keyword>
<dbReference type="InterPro" id="IPR003439">
    <property type="entry name" value="ABC_transporter-like_ATP-bd"/>
</dbReference>
<evidence type="ECO:0000259" key="10">
    <source>
        <dbReference type="PROSITE" id="PS50893"/>
    </source>
</evidence>
<dbReference type="InterPro" id="IPR036640">
    <property type="entry name" value="ABC1_TM_sf"/>
</dbReference>
<dbReference type="PROSITE" id="PS50929">
    <property type="entry name" value="ABC_TM1F"/>
    <property type="match status" value="1"/>
</dbReference>
<dbReference type="AlphaFoldDB" id="A0A5C4SZX9"/>
<reference evidence="12 13" key="1">
    <citation type="submission" date="2019-05" db="EMBL/GenBank/DDBJ databases">
        <title>We sequenced the genome of Paenibacillus hemerocallicola KCTC 33185 for further insight into its adaptation and study the phylogeny of Paenibacillus.</title>
        <authorList>
            <person name="Narsing Rao M.P."/>
        </authorList>
    </citation>
    <scope>NUCLEOTIDE SEQUENCE [LARGE SCALE GENOMIC DNA]</scope>
    <source>
        <strain evidence="12 13">KCTC 33185</strain>
    </source>
</reference>
<dbReference type="Gene3D" id="1.20.1560.10">
    <property type="entry name" value="ABC transporter type 1, transmembrane domain"/>
    <property type="match status" value="1"/>
</dbReference>
<dbReference type="PANTHER" id="PTHR43394">
    <property type="entry name" value="ATP-DEPENDENT PERMEASE MDL1, MITOCHONDRIAL"/>
    <property type="match status" value="1"/>
</dbReference>
<keyword evidence="13" id="KW-1185">Reference proteome</keyword>
<evidence type="ECO:0000256" key="3">
    <source>
        <dbReference type="ARBA" id="ARBA00022475"/>
    </source>
</evidence>
<keyword evidence="3" id="KW-1003">Cell membrane</keyword>
<dbReference type="InterPro" id="IPR003593">
    <property type="entry name" value="AAA+_ATPase"/>
</dbReference>
<evidence type="ECO:0000313" key="13">
    <source>
        <dbReference type="Proteomes" id="UP000307943"/>
    </source>
</evidence>
<keyword evidence="5" id="KW-0547">Nucleotide-binding</keyword>
<dbReference type="Gene3D" id="3.40.50.300">
    <property type="entry name" value="P-loop containing nucleotide triphosphate hydrolases"/>
    <property type="match status" value="1"/>
</dbReference>
<dbReference type="PROSITE" id="PS00211">
    <property type="entry name" value="ABC_TRANSPORTER_1"/>
    <property type="match status" value="1"/>
</dbReference>
<feature type="transmembrane region" description="Helical" evidence="9">
    <location>
        <begin position="129"/>
        <end position="149"/>
    </location>
</feature>
<dbReference type="CDD" id="cd18548">
    <property type="entry name" value="ABC_6TM_Tm287_like"/>
    <property type="match status" value="1"/>
</dbReference>
<dbReference type="SUPFAM" id="SSF52540">
    <property type="entry name" value="P-loop containing nucleoside triphosphate hydrolases"/>
    <property type="match status" value="1"/>
</dbReference>
<feature type="transmembrane region" description="Helical" evidence="9">
    <location>
        <begin position="12"/>
        <end position="35"/>
    </location>
</feature>
<protein>
    <submittedName>
        <fullName evidence="12">ABC transporter ATP-binding protein</fullName>
    </submittedName>
</protein>
<evidence type="ECO:0000259" key="11">
    <source>
        <dbReference type="PROSITE" id="PS50929"/>
    </source>
</evidence>
<feature type="transmembrane region" description="Helical" evidence="9">
    <location>
        <begin position="155"/>
        <end position="174"/>
    </location>
</feature>
<keyword evidence="8 9" id="KW-0472">Membrane</keyword>
<dbReference type="OrthoDB" id="9770415at2"/>
<feature type="transmembrane region" description="Helical" evidence="9">
    <location>
        <begin position="235"/>
        <end position="258"/>
    </location>
</feature>
<dbReference type="RefSeq" id="WP_139606191.1">
    <property type="nucleotide sequence ID" value="NZ_VDCQ01000061.1"/>
</dbReference>
<feature type="domain" description="ABC transmembrane type-1" evidence="11">
    <location>
        <begin position="16"/>
        <end position="297"/>
    </location>
</feature>
<proteinExistence type="predicted"/>
<name>A0A5C4SZX9_9BACL</name>